<organism evidence="2 3">
    <name type="scientific">Bipolaris victoriae (strain FI3)</name>
    <name type="common">Victoria blight of oats agent</name>
    <name type="synonym">Cochliobolus victoriae</name>
    <dbReference type="NCBI Taxonomy" id="930091"/>
    <lineage>
        <taxon>Eukaryota</taxon>
        <taxon>Fungi</taxon>
        <taxon>Dikarya</taxon>
        <taxon>Ascomycota</taxon>
        <taxon>Pezizomycotina</taxon>
        <taxon>Dothideomycetes</taxon>
        <taxon>Pleosporomycetidae</taxon>
        <taxon>Pleosporales</taxon>
        <taxon>Pleosporineae</taxon>
        <taxon>Pleosporaceae</taxon>
        <taxon>Bipolaris</taxon>
    </lineage>
</organism>
<dbReference type="AlphaFoldDB" id="W7EU52"/>
<gene>
    <name evidence="2" type="ORF">COCVIDRAFT_97883</name>
</gene>
<accession>W7EU52</accession>
<feature type="region of interest" description="Disordered" evidence="1">
    <location>
        <begin position="37"/>
        <end position="56"/>
    </location>
</feature>
<dbReference type="RefSeq" id="XP_014557169.1">
    <property type="nucleotide sequence ID" value="XM_014701683.1"/>
</dbReference>
<evidence type="ECO:0000256" key="1">
    <source>
        <dbReference type="SAM" id="MobiDB-lite"/>
    </source>
</evidence>
<dbReference type="GeneID" id="26260486"/>
<keyword evidence="3" id="KW-1185">Reference proteome</keyword>
<dbReference type="EMBL" id="KI968728">
    <property type="protein sequence ID" value="EUN27572.1"/>
    <property type="molecule type" value="Genomic_DNA"/>
</dbReference>
<dbReference type="HOGENOM" id="CLU_3013867_0_0_1"/>
<evidence type="ECO:0000313" key="3">
    <source>
        <dbReference type="Proteomes" id="UP000054337"/>
    </source>
</evidence>
<name>W7EU52_BIPV3</name>
<sequence>MSVPISARVRFAGDAGCTNPLHDDGRPFGLPATIVPIATNHRSRTDGGAGRPLRKS</sequence>
<reference evidence="2 3" key="1">
    <citation type="journal article" date="2013" name="PLoS Genet.">
        <title>Comparative genome structure, secondary metabolite, and effector coding capacity across Cochliobolus pathogens.</title>
        <authorList>
            <person name="Condon B.J."/>
            <person name="Leng Y."/>
            <person name="Wu D."/>
            <person name="Bushley K.E."/>
            <person name="Ohm R.A."/>
            <person name="Otillar R."/>
            <person name="Martin J."/>
            <person name="Schackwitz W."/>
            <person name="Grimwood J."/>
            <person name="MohdZainudin N."/>
            <person name="Xue C."/>
            <person name="Wang R."/>
            <person name="Manning V.A."/>
            <person name="Dhillon B."/>
            <person name="Tu Z.J."/>
            <person name="Steffenson B.J."/>
            <person name="Salamov A."/>
            <person name="Sun H."/>
            <person name="Lowry S."/>
            <person name="LaButti K."/>
            <person name="Han J."/>
            <person name="Copeland A."/>
            <person name="Lindquist E."/>
            <person name="Barry K."/>
            <person name="Schmutz J."/>
            <person name="Baker S.E."/>
            <person name="Ciuffetti L.M."/>
            <person name="Grigoriev I.V."/>
            <person name="Zhong S."/>
            <person name="Turgeon B.G."/>
        </authorList>
    </citation>
    <scope>NUCLEOTIDE SEQUENCE [LARGE SCALE GENOMIC DNA]</scope>
    <source>
        <strain evidence="2 3">FI3</strain>
    </source>
</reference>
<protein>
    <submittedName>
        <fullName evidence="2">Uncharacterized protein</fullName>
    </submittedName>
</protein>
<proteinExistence type="predicted"/>
<evidence type="ECO:0000313" key="2">
    <source>
        <dbReference type="EMBL" id="EUN27572.1"/>
    </source>
</evidence>
<dbReference type="Proteomes" id="UP000054337">
    <property type="component" value="Unassembled WGS sequence"/>
</dbReference>